<dbReference type="PROSITE" id="PS00525">
    <property type="entry name" value="RIBOSOMAL_L6_1"/>
    <property type="match status" value="1"/>
</dbReference>
<dbReference type="PANTHER" id="PTHR11655:SF14">
    <property type="entry name" value="LARGE RIBOSOMAL SUBUNIT PROTEIN UL6M"/>
    <property type="match status" value="1"/>
</dbReference>
<dbReference type="GO" id="GO:0002181">
    <property type="term" value="P:cytoplasmic translation"/>
    <property type="evidence" value="ECO:0007669"/>
    <property type="project" value="TreeGrafter"/>
</dbReference>
<dbReference type="FunFam" id="3.90.930.12:FF:000002">
    <property type="entry name" value="50S ribosomal protein L6"/>
    <property type="match status" value="1"/>
</dbReference>
<name>A0A0C1QP51_9RICK</name>
<dbReference type="SUPFAM" id="SSF56053">
    <property type="entry name" value="Ribosomal protein L6"/>
    <property type="match status" value="2"/>
</dbReference>
<evidence type="ECO:0000256" key="6">
    <source>
        <dbReference type="HAMAP-Rule" id="MF_01365"/>
    </source>
</evidence>
<evidence type="ECO:0000259" key="9">
    <source>
        <dbReference type="Pfam" id="PF00347"/>
    </source>
</evidence>
<keyword evidence="3 6" id="KW-0694">RNA-binding</keyword>
<evidence type="ECO:0000256" key="1">
    <source>
        <dbReference type="ARBA" id="ARBA00009356"/>
    </source>
</evidence>
<organism evidence="10 11">
    <name type="scientific">Candidatus Jidaibacter acanthamoebae</name>
    <dbReference type="NCBI Taxonomy" id="86105"/>
    <lineage>
        <taxon>Bacteria</taxon>
        <taxon>Pseudomonadati</taxon>
        <taxon>Pseudomonadota</taxon>
        <taxon>Alphaproteobacteria</taxon>
        <taxon>Rickettsiales</taxon>
        <taxon>Candidatus Midichloriaceae</taxon>
        <taxon>Candidatus Jidaibacter</taxon>
    </lineage>
</organism>
<dbReference type="HAMAP" id="MF_01365_B">
    <property type="entry name" value="Ribosomal_uL6_B"/>
    <property type="match status" value="1"/>
</dbReference>
<dbReference type="FunFam" id="3.90.930.12:FF:000001">
    <property type="entry name" value="50S ribosomal protein L6"/>
    <property type="match status" value="1"/>
</dbReference>
<dbReference type="Pfam" id="PF00347">
    <property type="entry name" value="Ribosomal_L6"/>
    <property type="match status" value="2"/>
</dbReference>
<feature type="domain" description="Large ribosomal subunit protein uL6 alpha-beta" evidence="9">
    <location>
        <begin position="11"/>
        <end position="82"/>
    </location>
</feature>
<dbReference type="PATRIC" id="fig|86105.3.peg.252"/>
<dbReference type="InterPro" id="IPR002358">
    <property type="entry name" value="Ribosomal_uL6_CS"/>
</dbReference>
<keyword evidence="2 6" id="KW-0699">rRNA-binding</keyword>
<dbReference type="PRINTS" id="PR00059">
    <property type="entry name" value="RIBOSOMALL6"/>
</dbReference>
<dbReference type="OrthoDB" id="9805007at2"/>
<evidence type="ECO:0000256" key="2">
    <source>
        <dbReference type="ARBA" id="ARBA00022730"/>
    </source>
</evidence>
<evidence type="ECO:0000256" key="8">
    <source>
        <dbReference type="RuleBase" id="RU003870"/>
    </source>
</evidence>
<dbReference type="InterPro" id="IPR000702">
    <property type="entry name" value="Ribosomal_uL6-like"/>
</dbReference>
<dbReference type="GO" id="GO:0022625">
    <property type="term" value="C:cytosolic large ribosomal subunit"/>
    <property type="evidence" value="ECO:0007669"/>
    <property type="project" value="UniProtKB-UniRule"/>
</dbReference>
<comment type="function">
    <text evidence="6 8">This protein binds to the 23S rRNA, and is important in its secondary structure. It is located near the subunit interface in the base of the L7/L12 stalk, and near the tRNA binding site of the peptidyltransferase center.</text>
</comment>
<dbReference type="AlphaFoldDB" id="A0A0C1QP51"/>
<dbReference type="EMBL" id="JSWE01000058">
    <property type="protein sequence ID" value="KIE05838.1"/>
    <property type="molecule type" value="Genomic_DNA"/>
</dbReference>
<proteinExistence type="inferred from homology"/>
<dbReference type="InterPro" id="IPR019906">
    <property type="entry name" value="Ribosomal_uL6_bac-type"/>
</dbReference>
<gene>
    <name evidence="10" type="primary">rplF_2</name>
    <name evidence="6" type="synonym">rplF</name>
    <name evidence="10" type="ORF">NF27_CG00180</name>
</gene>
<dbReference type="Gene3D" id="3.90.930.12">
    <property type="entry name" value="Ribosomal protein L6, alpha-beta domain"/>
    <property type="match status" value="2"/>
</dbReference>
<comment type="caution">
    <text evidence="10">The sequence shown here is derived from an EMBL/GenBank/DDBJ whole genome shotgun (WGS) entry which is preliminary data.</text>
</comment>
<feature type="domain" description="Large ribosomal subunit protein uL6 alpha-beta" evidence="9">
    <location>
        <begin position="91"/>
        <end position="164"/>
    </location>
</feature>
<evidence type="ECO:0000256" key="4">
    <source>
        <dbReference type="ARBA" id="ARBA00022980"/>
    </source>
</evidence>
<dbReference type="Proteomes" id="UP000031258">
    <property type="component" value="Unassembled WGS sequence"/>
</dbReference>
<evidence type="ECO:0000256" key="3">
    <source>
        <dbReference type="ARBA" id="ARBA00022884"/>
    </source>
</evidence>
<comment type="subunit">
    <text evidence="6">Part of the 50S ribosomal subunit.</text>
</comment>
<dbReference type="GO" id="GO:0019843">
    <property type="term" value="F:rRNA binding"/>
    <property type="evidence" value="ECO:0007669"/>
    <property type="project" value="UniProtKB-UniRule"/>
</dbReference>
<dbReference type="InterPro" id="IPR020040">
    <property type="entry name" value="Ribosomal_uL6_a/b-dom"/>
</dbReference>
<dbReference type="InterPro" id="IPR036789">
    <property type="entry name" value="Ribosomal_uL6-like_a/b-dom_sf"/>
</dbReference>
<evidence type="ECO:0000313" key="10">
    <source>
        <dbReference type="EMBL" id="KIE05838.1"/>
    </source>
</evidence>
<dbReference type="NCBIfam" id="TIGR03654">
    <property type="entry name" value="L6_bact"/>
    <property type="match status" value="1"/>
</dbReference>
<dbReference type="GO" id="GO:0003735">
    <property type="term" value="F:structural constituent of ribosome"/>
    <property type="evidence" value="ECO:0007669"/>
    <property type="project" value="UniProtKB-UniRule"/>
</dbReference>
<sequence length="177" mass="19416">MSRVGKLPVTIPGSVKVNLDHLTLDVSGPKGSLKRTFAPEVSIKYSENQVQVAPIEDTSRARAMWGLTQRLISNMVKGVSEGFTRKLEISGVGFKASFSDSVLVLSLGFSHDIIYAIPKNIAVVCEKPTLISISGCDKELVGKIASEIRSLKKPEPYKGKGIKYENEKIRRKEGKKK</sequence>
<dbReference type="PANTHER" id="PTHR11655">
    <property type="entry name" value="60S/50S RIBOSOMAL PROTEIN L6/L9"/>
    <property type="match status" value="1"/>
</dbReference>
<keyword evidence="5 6" id="KW-0687">Ribonucleoprotein</keyword>
<evidence type="ECO:0000313" key="11">
    <source>
        <dbReference type="Proteomes" id="UP000031258"/>
    </source>
</evidence>
<dbReference type="RefSeq" id="WP_039455056.1">
    <property type="nucleotide sequence ID" value="NZ_JSWE01000058.1"/>
</dbReference>
<dbReference type="PIRSF" id="PIRSF002162">
    <property type="entry name" value="Ribosomal_L6"/>
    <property type="match status" value="1"/>
</dbReference>
<evidence type="ECO:0000256" key="5">
    <source>
        <dbReference type="ARBA" id="ARBA00023274"/>
    </source>
</evidence>
<keyword evidence="4 6" id="KW-0689">Ribosomal protein</keyword>
<evidence type="ECO:0000256" key="7">
    <source>
        <dbReference type="RuleBase" id="RU003869"/>
    </source>
</evidence>
<comment type="similarity">
    <text evidence="1 6 7">Belongs to the universal ribosomal protein uL6 family.</text>
</comment>
<accession>A0A0C1QP51</accession>
<dbReference type="STRING" id="86105.NF27_CG00180"/>
<protein>
    <recommendedName>
        <fullName evidence="6">Large ribosomal subunit protein uL6</fullName>
    </recommendedName>
</protein>
<reference evidence="10 11" key="1">
    <citation type="submission" date="2014-11" db="EMBL/GenBank/DDBJ databases">
        <title>A Rickettsiales Symbiont of Amoebae With Ancient Features.</title>
        <authorList>
            <person name="Schulz F."/>
            <person name="Martijn J."/>
            <person name="Wascher F."/>
            <person name="Kostanjsek R."/>
            <person name="Ettema T.J."/>
            <person name="Horn M."/>
        </authorList>
    </citation>
    <scope>NUCLEOTIDE SEQUENCE [LARGE SCALE GENOMIC DNA]</scope>
    <source>
        <strain evidence="10 11">UWC36</strain>
    </source>
</reference>
<keyword evidence="11" id="KW-1185">Reference proteome</keyword>